<gene>
    <name evidence="1" type="ORF">SNAT2548_LOCUS17104</name>
</gene>
<evidence type="ECO:0000313" key="1">
    <source>
        <dbReference type="EMBL" id="CAE7326706.1"/>
    </source>
</evidence>
<name>A0A812NPR8_9DINO</name>
<comment type="caution">
    <text evidence="1">The sequence shown here is derived from an EMBL/GenBank/DDBJ whole genome shotgun (WGS) entry which is preliminary data.</text>
</comment>
<dbReference type="Proteomes" id="UP000604046">
    <property type="component" value="Unassembled WGS sequence"/>
</dbReference>
<sequence length="96" mass="11084">MLRCDREALKEKLRFQAAEEIPEEEKPFEQLLRELGRSKGCRRTITMTERKKNVGAALAGDKLFVQNLLNEGREGAEEQRAREHAVDYHWPMSQGG</sequence>
<keyword evidence="2" id="KW-1185">Reference proteome</keyword>
<dbReference type="AlphaFoldDB" id="A0A812NPR8"/>
<accession>A0A812NPR8</accession>
<organism evidence="1 2">
    <name type="scientific">Symbiodinium natans</name>
    <dbReference type="NCBI Taxonomy" id="878477"/>
    <lineage>
        <taxon>Eukaryota</taxon>
        <taxon>Sar</taxon>
        <taxon>Alveolata</taxon>
        <taxon>Dinophyceae</taxon>
        <taxon>Suessiales</taxon>
        <taxon>Symbiodiniaceae</taxon>
        <taxon>Symbiodinium</taxon>
    </lineage>
</organism>
<evidence type="ECO:0000313" key="2">
    <source>
        <dbReference type="Proteomes" id="UP000604046"/>
    </source>
</evidence>
<proteinExistence type="predicted"/>
<reference evidence="1" key="1">
    <citation type="submission" date="2021-02" db="EMBL/GenBank/DDBJ databases">
        <authorList>
            <person name="Dougan E. K."/>
            <person name="Rhodes N."/>
            <person name="Thang M."/>
            <person name="Chan C."/>
        </authorList>
    </citation>
    <scope>NUCLEOTIDE SEQUENCE</scope>
</reference>
<protein>
    <submittedName>
        <fullName evidence="1">Uncharacterized protein</fullName>
    </submittedName>
</protein>
<dbReference type="EMBL" id="CAJNDS010002101">
    <property type="protein sequence ID" value="CAE7326706.1"/>
    <property type="molecule type" value="Genomic_DNA"/>
</dbReference>